<dbReference type="RefSeq" id="WP_251778945.1">
    <property type="nucleotide sequence ID" value="NZ_JAMKFE010000007.1"/>
</dbReference>
<evidence type="ECO:0000313" key="2">
    <source>
        <dbReference type="Proteomes" id="UP001165541"/>
    </source>
</evidence>
<gene>
    <name evidence="1" type="ORF">M8A51_13230</name>
</gene>
<dbReference type="EMBL" id="JAMKFE010000007">
    <property type="protein sequence ID" value="MCM5680491.1"/>
    <property type="molecule type" value="Genomic_DNA"/>
</dbReference>
<evidence type="ECO:0000313" key="1">
    <source>
        <dbReference type="EMBL" id="MCM5680491.1"/>
    </source>
</evidence>
<reference evidence="1" key="1">
    <citation type="submission" date="2022-05" db="EMBL/GenBank/DDBJ databases">
        <title>Schlegelella sp. nov., isolated from mangrove soil.</title>
        <authorList>
            <person name="Liu Y."/>
            <person name="Ge X."/>
            <person name="Liu W."/>
        </authorList>
    </citation>
    <scope>NUCLEOTIDE SEQUENCE</scope>
    <source>
        <strain evidence="1">S2-27</strain>
    </source>
</reference>
<dbReference type="InterPro" id="IPR011749">
    <property type="entry name" value="CHP02243"/>
</dbReference>
<dbReference type="NCBIfam" id="TIGR02243">
    <property type="entry name" value="putative baseplate assembly protein"/>
    <property type="match status" value="1"/>
</dbReference>
<accession>A0ABT0YQT0</accession>
<keyword evidence="2" id="KW-1185">Reference proteome</keyword>
<sequence>MKDCARPPLVVDRALAQWREALDRDRASYVGEWHAPWRADGLNSADAGQALAWIIARSLDVQAQGLNAMPLRLQLEFLDRLGAGVLPAQSARAPLVFKLLDSATGDATVPSGTRVAAVLPPPAPSLEAGAAAPRPVAPEFYTEGEITAMRGRLAACYSIDPAEDLYADHSAATETGFAVLEAMSPVPHRLYLGHPELLRLSGTAQVVLTVDFAPPGMAAASVEAQQRPLLLDWEYLSVNGWLPLTLVEDRTERFTRDGKIVIGKLTGPDAKEGLVAGRNAFWIRATVAGRVPSARVVAELVPAAPQEHDFEVETSRELVAHDVVTVDGIDHATVVRTSERTVTLDRIPAGLVPGEHLVLADALPPLRPDGADEAGVLPRLDVIRARVGFSRSDLVADKALLDGFNVDISKDFHPFGTQPAPYASFYVACKEAFSRKGARIELRFELVEAGAGSAVLAYEYFKGDRWAMLGPDDELQDTTAALMAASKSGVVSFNAPLAWAESELNGESAFWLRLRIASGDYGKPRELSVVPDPADSSKYIVTSVDPTLAPPVVRTLRVGYVVLSNPSTLEYCIAENDFALTDHSENARWSRSTFAPFAPVADRTPALHFGFTHHPPAALVSLLLQVTAAGAAAAAQPYTWEYWGRNGWTELSVRDSTLGLQQTGLVQFVGPPDALPREGLGGSLYRVRARLKTGLLARDHVTHFGGVWLNAVWASQGTRYVRESLGIASGEPDQTYVLPPVRAVAGPASLGSASAPPAARDAASFEQALDVPVHGVPVLAGEQVEVREWSGRGDDWETAVAGVPREDLRFETDPQQPSVVTAVWVRWHARPHLYDTGRDDRHYVVERARGMFRFPPAGARVPPAGAPIAVSYVTGGGTGGNVPAGTLRELRSGVGFIESVRNPLPAEGGAATESLRSARDRSVQLVRHRDRAVSFEDYEWLAREASPDVARVRALPLEGLDGRGARGFVGLVLVPHSVDPAPVPSRELVARVLDHLRRRAPAGVAGGIRSVMPSYVRVGVRAEILPVSAQEAGRVEARVRERLARYLHPLSGGADGRGWQFGEPVDLSGVAALVEHTPGVDAVHFLQLMVGSAVHGDFVPVSPQQLPAPGESQLKILVPSVPYVLG</sequence>
<organism evidence="1 2">
    <name type="scientific">Caldimonas mangrovi</name>
    <dbReference type="NCBI Taxonomy" id="2944811"/>
    <lineage>
        <taxon>Bacteria</taxon>
        <taxon>Pseudomonadati</taxon>
        <taxon>Pseudomonadota</taxon>
        <taxon>Betaproteobacteria</taxon>
        <taxon>Burkholderiales</taxon>
        <taxon>Sphaerotilaceae</taxon>
        <taxon>Caldimonas</taxon>
    </lineage>
</organism>
<proteinExistence type="predicted"/>
<dbReference type="Proteomes" id="UP001165541">
    <property type="component" value="Unassembled WGS sequence"/>
</dbReference>
<comment type="caution">
    <text evidence="1">The sequence shown here is derived from an EMBL/GenBank/DDBJ whole genome shotgun (WGS) entry which is preliminary data.</text>
</comment>
<name>A0ABT0YQT0_9BURK</name>
<protein>
    <submittedName>
        <fullName evidence="1">Baseplate assembly protein</fullName>
    </submittedName>
</protein>